<dbReference type="GO" id="GO:0006906">
    <property type="term" value="P:vesicle fusion"/>
    <property type="evidence" value="ECO:0007669"/>
    <property type="project" value="TreeGrafter"/>
</dbReference>
<comment type="similarity">
    <text evidence="2">Belongs to the GOSR1 family.</text>
</comment>
<dbReference type="GO" id="GO:0000139">
    <property type="term" value="C:Golgi membrane"/>
    <property type="evidence" value="ECO:0007669"/>
    <property type="project" value="UniProtKB-SubCell"/>
</dbReference>
<dbReference type="InterPro" id="IPR023601">
    <property type="entry name" value="Golgi_SNAP_su1"/>
</dbReference>
<dbReference type="GO" id="GO:0005797">
    <property type="term" value="C:Golgi medial cisterna"/>
    <property type="evidence" value="ECO:0007669"/>
    <property type="project" value="TreeGrafter"/>
</dbReference>
<dbReference type="GO" id="GO:0015031">
    <property type="term" value="P:protein transport"/>
    <property type="evidence" value="ECO:0007669"/>
    <property type="project" value="UniProtKB-KW"/>
</dbReference>
<feature type="transmembrane region" description="Helical" evidence="10">
    <location>
        <begin position="238"/>
        <end position="257"/>
    </location>
</feature>
<dbReference type="Proteomes" id="UP000232323">
    <property type="component" value="Unassembled WGS sequence"/>
</dbReference>
<dbReference type="PIRSF" id="PIRSF027109">
    <property type="entry name" value="Golgi_SNARE"/>
    <property type="match status" value="1"/>
</dbReference>
<evidence type="ECO:0000313" key="11">
    <source>
        <dbReference type="EMBL" id="GAX82393.1"/>
    </source>
</evidence>
<dbReference type="GO" id="GO:0005801">
    <property type="term" value="C:cis-Golgi network"/>
    <property type="evidence" value="ECO:0007669"/>
    <property type="project" value="InterPro"/>
</dbReference>
<evidence type="ECO:0000256" key="5">
    <source>
        <dbReference type="ARBA" id="ARBA00022927"/>
    </source>
</evidence>
<keyword evidence="5" id="KW-0653">Protein transport</keyword>
<evidence type="ECO:0000256" key="8">
    <source>
        <dbReference type="ARBA" id="ARBA00023136"/>
    </source>
</evidence>
<reference evidence="11 12" key="1">
    <citation type="submission" date="2017-08" db="EMBL/GenBank/DDBJ databases">
        <title>Acidophilic green algal genome provides insights into adaptation to an acidic environment.</title>
        <authorList>
            <person name="Hirooka S."/>
            <person name="Hirose Y."/>
            <person name="Kanesaki Y."/>
            <person name="Higuchi S."/>
            <person name="Fujiwara T."/>
            <person name="Onuma R."/>
            <person name="Era A."/>
            <person name="Ohbayashi R."/>
            <person name="Uzuka A."/>
            <person name="Nozaki H."/>
            <person name="Yoshikawa H."/>
            <person name="Miyagishima S.Y."/>
        </authorList>
    </citation>
    <scope>NUCLEOTIDE SEQUENCE [LARGE SCALE GENOMIC DNA]</scope>
    <source>
        <strain evidence="11 12">NIES-2499</strain>
    </source>
</reference>
<keyword evidence="12" id="KW-1185">Reference proteome</keyword>
<evidence type="ECO:0000256" key="4">
    <source>
        <dbReference type="ARBA" id="ARBA00022692"/>
    </source>
</evidence>
<sequence length="258" mass="28327">MYSVNSFSAGPKHVAMAYMSSPSSKQPSSSVPTRAWEELRREARKLEGELDVRISAYNKLCSGFEASYKLRAENSGMGVEQLSQTKAAEIESLLQRLADLNDEMASALGGNGDSRTHLLARHRDILQDYTQEFRRLSATLNAARDRVQLLGGIDSPHVSLQMQNSSSGALLRERASVQSSTSAVDEILKQASSVSQNLVDQRRLFDSIGDKVLSLGARFPVVNGLLNAIRRKKSKDTIVLACVIAGCVIFTLVYLMFK</sequence>
<keyword evidence="4 10" id="KW-0812">Transmembrane</keyword>
<dbReference type="EMBL" id="BEGY01000080">
    <property type="protein sequence ID" value="GAX82393.1"/>
    <property type="molecule type" value="Genomic_DNA"/>
</dbReference>
<dbReference type="Pfam" id="PF12352">
    <property type="entry name" value="V-SNARE_C"/>
    <property type="match status" value="1"/>
</dbReference>
<evidence type="ECO:0000256" key="2">
    <source>
        <dbReference type="ARBA" id="ARBA00008473"/>
    </source>
</evidence>
<dbReference type="OrthoDB" id="422156at2759"/>
<evidence type="ECO:0008006" key="13">
    <source>
        <dbReference type="Google" id="ProtNLM"/>
    </source>
</evidence>
<keyword evidence="6 10" id="KW-1133">Transmembrane helix</keyword>
<name>A0A250XH68_9CHLO</name>
<keyword evidence="9" id="KW-0175">Coiled coil</keyword>
<keyword evidence="7" id="KW-0333">Golgi apparatus</keyword>
<organism evidence="11 12">
    <name type="scientific">Chlamydomonas eustigma</name>
    <dbReference type="NCBI Taxonomy" id="1157962"/>
    <lineage>
        <taxon>Eukaryota</taxon>
        <taxon>Viridiplantae</taxon>
        <taxon>Chlorophyta</taxon>
        <taxon>core chlorophytes</taxon>
        <taxon>Chlorophyceae</taxon>
        <taxon>CS clade</taxon>
        <taxon>Chlamydomonadales</taxon>
        <taxon>Chlamydomonadaceae</taxon>
        <taxon>Chlamydomonas</taxon>
    </lineage>
</organism>
<evidence type="ECO:0000256" key="7">
    <source>
        <dbReference type="ARBA" id="ARBA00023034"/>
    </source>
</evidence>
<comment type="subcellular location">
    <subcellularLocation>
        <location evidence="1">Golgi apparatus membrane</location>
        <topology evidence="1">Single-pass type IV membrane protein</topology>
    </subcellularLocation>
</comment>
<dbReference type="AlphaFoldDB" id="A0A250XH68"/>
<evidence type="ECO:0000256" key="6">
    <source>
        <dbReference type="ARBA" id="ARBA00022989"/>
    </source>
</evidence>
<evidence type="ECO:0000256" key="9">
    <source>
        <dbReference type="SAM" id="Coils"/>
    </source>
</evidence>
<evidence type="ECO:0000256" key="3">
    <source>
        <dbReference type="ARBA" id="ARBA00022448"/>
    </source>
</evidence>
<gene>
    <name evidence="11" type="ORF">CEUSTIGMA_g9821.t1</name>
</gene>
<comment type="caution">
    <text evidence="11">The sequence shown here is derived from an EMBL/GenBank/DDBJ whole genome shotgun (WGS) entry which is preliminary data.</text>
</comment>
<dbReference type="PANTHER" id="PTHR21094">
    <property type="entry name" value="GOS-28 SNARE- RELATED"/>
    <property type="match status" value="1"/>
</dbReference>
<protein>
    <recommendedName>
        <fullName evidence="13">Golgi SNAP receptor complex member 1</fullName>
    </recommendedName>
</protein>
<keyword evidence="8 10" id="KW-0472">Membrane</keyword>
<accession>A0A250XH68</accession>
<dbReference type="GO" id="GO:0005484">
    <property type="term" value="F:SNAP receptor activity"/>
    <property type="evidence" value="ECO:0007669"/>
    <property type="project" value="TreeGrafter"/>
</dbReference>
<proteinExistence type="inferred from homology"/>
<dbReference type="GO" id="GO:0006888">
    <property type="term" value="P:endoplasmic reticulum to Golgi vesicle-mediated transport"/>
    <property type="evidence" value="ECO:0007669"/>
    <property type="project" value="InterPro"/>
</dbReference>
<dbReference type="STRING" id="1157962.A0A250XH68"/>
<dbReference type="GO" id="GO:0031201">
    <property type="term" value="C:SNARE complex"/>
    <property type="evidence" value="ECO:0007669"/>
    <property type="project" value="TreeGrafter"/>
</dbReference>
<dbReference type="PANTHER" id="PTHR21094:SF2">
    <property type="entry name" value="GOLGI SNAP RECEPTOR COMPLEX MEMBER 1"/>
    <property type="match status" value="1"/>
</dbReference>
<dbReference type="GO" id="GO:0048219">
    <property type="term" value="P:inter-Golgi cisterna vesicle-mediated transport"/>
    <property type="evidence" value="ECO:0007669"/>
    <property type="project" value="TreeGrafter"/>
</dbReference>
<keyword evidence="3" id="KW-0813">Transport</keyword>
<feature type="coiled-coil region" evidence="9">
    <location>
        <begin position="83"/>
        <end position="146"/>
    </location>
</feature>
<evidence type="ECO:0000313" key="12">
    <source>
        <dbReference type="Proteomes" id="UP000232323"/>
    </source>
</evidence>
<evidence type="ECO:0000256" key="1">
    <source>
        <dbReference type="ARBA" id="ARBA00004409"/>
    </source>
</evidence>
<evidence type="ECO:0000256" key="10">
    <source>
        <dbReference type="SAM" id="Phobius"/>
    </source>
</evidence>